<dbReference type="GO" id="GO:0000076">
    <property type="term" value="P:DNA replication checkpoint signaling"/>
    <property type="evidence" value="ECO:0007669"/>
    <property type="project" value="UniProtKB-UniRule"/>
</dbReference>
<evidence type="ECO:0000256" key="2">
    <source>
        <dbReference type="ARBA" id="ARBA00006075"/>
    </source>
</evidence>
<dbReference type="InterPro" id="IPR012923">
    <property type="entry name" value="Csm3"/>
</dbReference>
<organism evidence="10 11">
    <name type="scientific">Latimeria chalumnae</name>
    <name type="common">Coelacanth</name>
    <dbReference type="NCBI Taxonomy" id="7897"/>
    <lineage>
        <taxon>Eukaryota</taxon>
        <taxon>Metazoa</taxon>
        <taxon>Chordata</taxon>
        <taxon>Craniata</taxon>
        <taxon>Vertebrata</taxon>
        <taxon>Euteleostomi</taxon>
        <taxon>Coelacanthiformes</taxon>
        <taxon>Coelacanthidae</taxon>
        <taxon>Latimeria</taxon>
    </lineage>
</organism>
<feature type="compositionally biased region" description="Low complexity" evidence="8">
    <location>
        <begin position="223"/>
        <end position="232"/>
    </location>
</feature>
<keyword evidence="6 7" id="KW-0131">Cell cycle</keyword>
<dbReference type="GeneID" id="102358834"/>
<evidence type="ECO:0000256" key="4">
    <source>
        <dbReference type="ARBA" id="ARBA00022763"/>
    </source>
</evidence>
<dbReference type="KEGG" id="lcm:102358834"/>
<feature type="region of interest" description="Disordered" evidence="8">
    <location>
        <begin position="220"/>
        <end position="293"/>
    </location>
</feature>
<keyword evidence="5 7" id="KW-0539">Nucleus</keyword>
<dbReference type="InParanoid" id="H3AGR7"/>
<gene>
    <name evidence="10" type="primary">TIPIN</name>
</gene>
<dbReference type="GO" id="GO:0043111">
    <property type="term" value="P:replication fork arrest"/>
    <property type="evidence" value="ECO:0007669"/>
    <property type="project" value="TreeGrafter"/>
</dbReference>
<evidence type="ECO:0000259" key="9">
    <source>
        <dbReference type="Pfam" id="PF07962"/>
    </source>
</evidence>
<evidence type="ECO:0000256" key="5">
    <source>
        <dbReference type="ARBA" id="ARBA00023242"/>
    </source>
</evidence>
<reference evidence="10" key="3">
    <citation type="submission" date="2025-09" db="UniProtKB">
        <authorList>
            <consortium name="Ensembl"/>
        </authorList>
    </citation>
    <scope>IDENTIFICATION</scope>
</reference>
<dbReference type="RefSeq" id="XP_005990162.1">
    <property type="nucleotide sequence ID" value="XM_005990100.3"/>
</dbReference>
<dbReference type="PANTHER" id="PTHR13220:SF11">
    <property type="entry name" value="TIMELESS-INTERACTING PROTEIN"/>
    <property type="match status" value="1"/>
</dbReference>
<feature type="compositionally biased region" description="Polar residues" evidence="8">
    <location>
        <begin position="233"/>
        <end position="252"/>
    </location>
</feature>
<dbReference type="RefSeq" id="XP_005990161.1">
    <property type="nucleotide sequence ID" value="XM_005990099.3"/>
</dbReference>
<dbReference type="Ensembl" id="ENSLACT00000008907.1">
    <property type="protein sequence ID" value="ENSLACP00000008838.1"/>
    <property type="gene ID" value="ENSLACG00000007807.1"/>
</dbReference>
<dbReference type="HOGENOM" id="CLU_074595_0_0_1"/>
<dbReference type="AlphaFoldDB" id="H3AGR7"/>
<dbReference type="FunCoup" id="H3AGR7">
    <property type="interactions" value="2205"/>
</dbReference>
<evidence type="ECO:0000256" key="3">
    <source>
        <dbReference type="ARBA" id="ARBA00018750"/>
    </source>
</evidence>
<dbReference type="Bgee" id="ENSLACG00000007807">
    <property type="expression patterns" value="Expressed in mesonephros and 4 other cell types or tissues"/>
</dbReference>
<dbReference type="PANTHER" id="PTHR13220">
    <property type="entry name" value="TIMELESS INTERACTING-RELATED"/>
    <property type="match status" value="1"/>
</dbReference>
<evidence type="ECO:0000313" key="11">
    <source>
        <dbReference type="Proteomes" id="UP000008672"/>
    </source>
</evidence>
<keyword evidence="11" id="KW-1185">Reference proteome</keyword>
<dbReference type="GO" id="GO:0031298">
    <property type="term" value="C:replication fork protection complex"/>
    <property type="evidence" value="ECO:0007669"/>
    <property type="project" value="TreeGrafter"/>
</dbReference>
<protein>
    <recommendedName>
        <fullName evidence="3 7">TIMELESS-interacting protein</fullName>
    </recommendedName>
</protein>
<reference evidence="11" key="1">
    <citation type="submission" date="2011-08" db="EMBL/GenBank/DDBJ databases">
        <title>The draft genome of Latimeria chalumnae.</title>
        <authorList>
            <person name="Di Palma F."/>
            <person name="Alfoldi J."/>
            <person name="Johnson J."/>
            <person name="Berlin A."/>
            <person name="Gnerre S."/>
            <person name="Jaffe D."/>
            <person name="MacCallum I."/>
            <person name="Young S."/>
            <person name="Walker B.J."/>
            <person name="Lander E."/>
            <person name="Lindblad-Toh K."/>
        </authorList>
    </citation>
    <scope>NUCLEOTIDE SEQUENCE [LARGE SCALE GENOMIC DNA]</scope>
    <source>
        <strain evidence="11">Wild caught</strain>
    </source>
</reference>
<dbReference type="OMA" id="IIHEDFI"/>
<comment type="subcellular location">
    <subcellularLocation>
        <location evidence="1 7">Nucleus</location>
    </subcellularLocation>
</comment>
<dbReference type="GeneTree" id="ENSGT00390000005764"/>
<dbReference type="EMBL" id="AFYH01023660">
    <property type="status" value="NOT_ANNOTATED_CDS"/>
    <property type="molecule type" value="Genomic_DNA"/>
</dbReference>
<feature type="compositionally biased region" description="Acidic residues" evidence="8">
    <location>
        <begin position="258"/>
        <end position="267"/>
    </location>
</feature>
<dbReference type="GO" id="GO:0003677">
    <property type="term" value="F:DNA binding"/>
    <property type="evidence" value="ECO:0007669"/>
    <property type="project" value="TreeGrafter"/>
</dbReference>
<dbReference type="Pfam" id="PF07962">
    <property type="entry name" value="Swi3"/>
    <property type="match status" value="1"/>
</dbReference>
<evidence type="ECO:0000313" key="10">
    <source>
        <dbReference type="Ensembl" id="ENSLACP00000008838.1"/>
    </source>
</evidence>
<evidence type="ECO:0000256" key="8">
    <source>
        <dbReference type="SAM" id="MobiDB-lite"/>
    </source>
</evidence>
<sequence>MIDPLENSLFDLPDYAHTEDEAFPPLPPPASPGTGEDDGEPLANGAEELAETNVLSNMEDTPLAGKKVMKRPQPKLDAQRLISERGIPALRHMMDDVRFKGKGHEAEDLKTLMQHMEHWAHRLYPKLQFEDFIARLETLGNKKEVQTCLKRIRLDLPILHEDFIKEAEEANGGELNHTSEDMEPLLESERVTESISHLSTLTEEQQQRIERNRQLALEKRQARMQASQMQAANDLTVSQSAPQTMEESNTGKPQELDSLFDDLDMESLETVAKVSDVPCSEPTEGVQSELTEN</sequence>
<evidence type="ECO:0000256" key="1">
    <source>
        <dbReference type="ARBA" id="ARBA00004123"/>
    </source>
</evidence>
<feature type="domain" description="Chromosome segregation in meiosis protein 3" evidence="9">
    <location>
        <begin position="75"/>
        <end position="155"/>
    </location>
</feature>
<dbReference type="CTD" id="54962"/>
<comment type="function">
    <text evidence="7">Plays an important role in the control of DNA replication and the maintenance of replication fork stability.</text>
</comment>
<evidence type="ECO:0000256" key="7">
    <source>
        <dbReference type="RuleBase" id="RU366049"/>
    </source>
</evidence>
<comment type="similarity">
    <text evidence="2 7">Belongs to the CSM3 family.</text>
</comment>
<dbReference type="EMBL" id="AFYH01023659">
    <property type="status" value="NOT_ANNOTATED_CDS"/>
    <property type="molecule type" value="Genomic_DNA"/>
</dbReference>
<dbReference type="OrthoDB" id="437078at2759"/>
<keyword evidence="4 7" id="KW-0227">DNA damage</keyword>
<dbReference type="InterPro" id="IPR040038">
    <property type="entry name" value="TIPIN/Csm3/Swi3"/>
</dbReference>
<dbReference type="GO" id="GO:0006974">
    <property type="term" value="P:DNA damage response"/>
    <property type="evidence" value="ECO:0007669"/>
    <property type="project" value="UniProtKB-KW"/>
</dbReference>
<accession>H3AGR7</accession>
<proteinExistence type="inferred from homology"/>
<dbReference type="eggNOG" id="KOG3004">
    <property type="taxonomic scope" value="Eukaryota"/>
</dbReference>
<feature type="region of interest" description="Disordered" evidence="8">
    <location>
        <begin position="1"/>
        <end position="74"/>
    </location>
</feature>
<dbReference type="GO" id="GO:0031297">
    <property type="term" value="P:replication fork processing"/>
    <property type="evidence" value="ECO:0007669"/>
    <property type="project" value="UniProtKB-UniRule"/>
</dbReference>
<evidence type="ECO:0000256" key="6">
    <source>
        <dbReference type="ARBA" id="ARBA00023306"/>
    </source>
</evidence>
<dbReference type="STRING" id="7897.ENSLACP00000008838"/>
<reference evidence="10" key="2">
    <citation type="submission" date="2025-08" db="UniProtKB">
        <authorList>
            <consortium name="Ensembl"/>
        </authorList>
    </citation>
    <scope>IDENTIFICATION</scope>
</reference>
<dbReference type="Proteomes" id="UP000008672">
    <property type="component" value="Unassembled WGS sequence"/>
</dbReference>
<name>H3AGR7_LATCH</name>